<keyword evidence="8 9" id="KW-0472">Membrane</keyword>
<dbReference type="InterPro" id="IPR011527">
    <property type="entry name" value="ABC1_TM_dom"/>
</dbReference>
<dbReference type="GO" id="GO:0005886">
    <property type="term" value="C:plasma membrane"/>
    <property type="evidence" value="ECO:0007669"/>
    <property type="project" value="UniProtKB-SubCell"/>
</dbReference>
<dbReference type="Pfam" id="PF00005">
    <property type="entry name" value="ABC_tran"/>
    <property type="match status" value="1"/>
</dbReference>
<evidence type="ECO:0000259" key="11">
    <source>
        <dbReference type="PROSITE" id="PS50929"/>
    </source>
</evidence>
<dbReference type="InterPro" id="IPR003439">
    <property type="entry name" value="ABC_transporter-like_ATP-bd"/>
</dbReference>
<dbReference type="Gene3D" id="1.20.1560.10">
    <property type="entry name" value="ABC transporter type 1, transmembrane domain"/>
    <property type="match status" value="1"/>
</dbReference>
<proteinExistence type="predicted"/>
<feature type="transmembrane region" description="Helical" evidence="9">
    <location>
        <begin position="257"/>
        <end position="280"/>
    </location>
</feature>
<gene>
    <name evidence="12" type="ORF">CQA53_08540</name>
</gene>
<dbReference type="InterPro" id="IPR039421">
    <property type="entry name" value="Type_1_exporter"/>
</dbReference>
<dbReference type="InterPro" id="IPR036640">
    <property type="entry name" value="ABC1_TM_sf"/>
</dbReference>
<dbReference type="EMBL" id="NXLQ01000024">
    <property type="protein sequence ID" value="RDU63458.1"/>
    <property type="molecule type" value="Genomic_DNA"/>
</dbReference>
<dbReference type="OrthoDB" id="9760168at2"/>
<dbReference type="CDD" id="cd18552">
    <property type="entry name" value="ABC_6TM_MsbA_like"/>
    <property type="match status" value="1"/>
</dbReference>
<dbReference type="RefSeq" id="WP_115543588.1">
    <property type="nucleotide sequence ID" value="NZ_NXLQ01000024.1"/>
</dbReference>
<organism evidence="12 13">
    <name type="scientific">Helicobacter didelphidarum</name>
    <dbReference type="NCBI Taxonomy" id="2040648"/>
    <lineage>
        <taxon>Bacteria</taxon>
        <taxon>Pseudomonadati</taxon>
        <taxon>Campylobacterota</taxon>
        <taxon>Epsilonproteobacteria</taxon>
        <taxon>Campylobacterales</taxon>
        <taxon>Helicobacteraceae</taxon>
        <taxon>Helicobacter</taxon>
    </lineage>
</organism>
<reference evidence="12 13" key="1">
    <citation type="submission" date="2018-04" db="EMBL/GenBank/DDBJ databases">
        <title>Novel Campyloabacter and Helicobacter Species and Strains.</title>
        <authorList>
            <person name="Mannion A.J."/>
            <person name="Shen Z."/>
            <person name="Fox J.G."/>
        </authorList>
    </citation>
    <scope>NUCLEOTIDE SEQUENCE [LARGE SCALE GENOMIC DNA]</scope>
    <source>
        <strain evidence="12 13">MIT 17-337</strain>
    </source>
</reference>
<comment type="subcellular location">
    <subcellularLocation>
        <location evidence="1">Cell membrane</location>
        <topology evidence="1">Multi-pass membrane protein</topology>
    </subcellularLocation>
</comment>
<evidence type="ECO:0000313" key="13">
    <source>
        <dbReference type="Proteomes" id="UP000256379"/>
    </source>
</evidence>
<keyword evidence="5" id="KW-0547">Nucleotide-binding</keyword>
<comment type="caution">
    <text evidence="12">The sequence shown here is derived from an EMBL/GenBank/DDBJ whole genome shotgun (WGS) entry which is preliminary data.</text>
</comment>
<sequence>MDRLSVNKDTKVSLKKDIKLVYKRFGPYVKMHRWQYIMVLIGMVLAAVGSGASAYVVQPLIDKVFSQKNEFMLYAMPLALIGVFVIKGVGQYMQGYYMSYITANTNKLVRNLMLDKILSFELGFFNKNRSGEILARMNDISTVATFATNHIINFVSICLTTLAYGVVVIYQGSFLAIVALSIMPLAIIPIRIIAKKLRSLANKSFTTGVDMSSRIFEILNNIEIIKASSGEKIEAKNYREQSELLFKVSRKSTRVELLTSPFMEFFGSVAIAVIIIVGGIEVLNERMTTGQFFSLLTAMLLLYKPVKSLNGSFAMIQPALVANERLSQVIDREPKIVDGALELTTPIDCVEVKNVTLQYDDFTALKNLNVSFKKNSVTAIIGKSGSGKSSLMSLLLRLYDPTEGEILMNGNNIKDLQQKSFRDNMSIVTQRIFIFHGSIAKNVAYGLEVDEKRVIEALKQAQAYEFIEKFDNGIHTILEEFGANLSGGQRQRIAIARAIYKNPDILILDEATSALDEQTEEALKGTLEQLRKDKILIIVAHRPSTIEIAQNVLQMSEGQIINYWTQQEYQQARQKGKITNEDIA</sequence>
<keyword evidence="7 9" id="KW-1133">Transmembrane helix</keyword>
<dbReference type="InterPro" id="IPR017871">
    <property type="entry name" value="ABC_transporter-like_CS"/>
</dbReference>
<dbReference type="SMART" id="SM00382">
    <property type="entry name" value="AAA"/>
    <property type="match status" value="1"/>
</dbReference>
<protein>
    <submittedName>
        <fullName evidence="12">ABC transporter permease</fullName>
    </submittedName>
</protein>
<dbReference type="InterPro" id="IPR003593">
    <property type="entry name" value="AAA+_ATPase"/>
</dbReference>
<evidence type="ECO:0000256" key="1">
    <source>
        <dbReference type="ARBA" id="ARBA00004651"/>
    </source>
</evidence>
<feature type="transmembrane region" description="Helical" evidence="9">
    <location>
        <begin position="34"/>
        <end position="56"/>
    </location>
</feature>
<dbReference type="PANTHER" id="PTHR43394:SF1">
    <property type="entry name" value="ATP-BINDING CASSETTE SUB-FAMILY B MEMBER 10, MITOCHONDRIAL"/>
    <property type="match status" value="1"/>
</dbReference>
<dbReference type="PROSITE" id="PS00211">
    <property type="entry name" value="ABC_TRANSPORTER_1"/>
    <property type="match status" value="1"/>
</dbReference>
<dbReference type="Pfam" id="PF00664">
    <property type="entry name" value="ABC_membrane"/>
    <property type="match status" value="1"/>
</dbReference>
<dbReference type="PROSITE" id="PS50893">
    <property type="entry name" value="ABC_TRANSPORTER_2"/>
    <property type="match status" value="1"/>
</dbReference>
<dbReference type="InterPro" id="IPR027417">
    <property type="entry name" value="P-loop_NTPase"/>
</dbReference>
<accession>A0A3D8IEB7</accession>
<evidence type="ECO:0000256" key="5">
    <source>
        <dbReference type="ARBA" id="ARBA00022741"/>
    </source>
</evidence>
<dbReference type="PANTHER" id="PTHR43394">
    <property type="entry name" value="ATP-DEPENDENT PERMEASE MDL1, MITOCHONDRIAL"/>
    <property type="match status" value="1"/>
</dbReference>
<keyword evidence="4 9" id="KW-0812">Transmembrane</keyword>
<dbReference type="AlphaFoldDB" id="A0A3D8IEB7"/>
<dbReference type="Gene3D" id="3.40.50.300">
    <property type="entry name" value="P-loop containing nucleotide triphosphate hydrolases"/>
    <property type="match status" value="1"/>
</dbReference>
<evidence type="ECO:0000256" key="2">
    <source>
        <dbReference type="ARBA" id="ARBA00022448"/>
    </source>
</evidence>
<keyword evidence="2" id="KW-0813">Transport</keyword>
<feature type="domain" description="ABC transporter" evidence="10">
    <location>
        <begin position="350"/>
        <end position="582"/>
    </location>
</feature>
<evidence type="ECO:0000256" key="6">
    <source>
        <dbReference type="ARBA" id="ARBA00022840"/>
    </source>
</evidence>
<feature type="transmembrane region" description="Helical" evidence="9">
    <location>
        <begin position="173"/>
        <end position="194"/>
    </location>
</feature>
<feature type="transmembrane region" description="Helical" evidence="9">
    <location>
        <begin position="146"/>
        <end position="167"/>
    </location>
</feature>
<dbReference type="GO" id="GO:0005524">
    <property type="term" value="F:ATP binding"/>
    <property type="evidence" value="ECO:0007669"/>
    <property type="project" value="UniProtKB-KW"/>
</dbReference>
<keyword evidence="13" id="KW-1185">Reference proteome</keyword>
<dbReference type="FunFam" id="3.40.50.300:FF:000299">
    <property type="entry name" value="ABC transporter ATP-binding protein/permease"/>
    <property type="match status" value="1"/>
</dbReference>
<evidence type="ECO:0000313" key="12">
    <source>
        <dbReference type="EMBL" id="RDU63458.1"/>
    </source>
</evidence>
<keyword evidence="6" id="KW-0067">ATP-binding</keyword>
<evidence type="ECO:0000256" key="4">
    <source>
        <dbReference type="ARBA" id="ARBA00022692"/>
    </source>
</evidence>
<dbReference type="PROSITE" id="PS50929">
    <property type="entry name" value="ABC_TM1F"/>
    <property type="match status" value="1"/>
</dbReference>
<dbReference type="GO" id="GO:0015421">
    <property type="term" value="F:ABC-type oligopeptide transporter activity"/>
    <property type="evidence" value="ECO:0007669"/>
    <property type="project" value="TreeGrafter"/>
</dbReference>
<keyword evidence="3" id="KW-1003">Cell membrane</keyword>
<dbReference type="Proteomes" id="UP000256379">
    <property type="component" value="Unassembled WGS sequence"/>
</dbReference>
<dbReference type="SUPFAM" id="SSF90123">
    <property type="entry name" value="ABC transporter transmembrane region"/>
    <property type="match status" value="1"/>
</dbReference>
<evidence type="ECO:0000256" key="9">
    <source>
        <dbReference type="SAM" id="Phobius"/>
    </source>
</evidence>
<evidence type="ECO:0000256" key="8">
    <source>
        <dbReference type="ARBA" id="ARBA00023136"/>
    </source>
</evidence>
<evidence type="ECO:0000259" key="10">
    <source>
        <dbReference type="PROSITE" id="PS50893"/>
    </source>
</evidence>
<dbReference type="SUPFAM" id="SSF52540">
    <property type="entry name" value="P-loop containing nucleoside triphosphate hydrolases"/>
    <property type="match status" value="1"/>
</dbReference>
<feature type="transmembrane region" description="Helical" evidence="9">
    <location>
        <begin position="71"/>
        <end position="90"/>
    </location>
</feature>
<name>A0A3D8IEB7_9HELI</name>
<evidence type="ECO:0000256" key="7">
    <source>
        <dbReference type="ARBA" id="ARBA00022989"/>
    </source>
</evidence>
<feature type="domain" description="ABC transmembrane type-1" evidence="11">
    <location>
        <begin position="37"/>
        <end position="317"/>
    </location>
</feature>
<dbReference type="GO" id="GO:0016887">
    <property type="term" value="F:ATP hydrolysis activity"/>
    <property type="evidence" value="ECO:0007669"/>
    <property type="project" value="InterPro"/>
</dbReference>
<evidence type="ECO:0000256" key="3">
    <source>
        <dbReference type="ARBA" id="ARBA00022475"/>
    </source>
</evidence>